<feature type="non-terminal residue" evidence="2">
    <location>
        <position position="1"/>
    </location>
</feature>
<dbReference type="CDD" id="cd00882">
    <property type="entry name" value="Ras_like_GTPase"/>
    <property type="match status" value="1"/>
</dbReference>
<dbReference type="Gene3D" id="3.40.50.300">
    <property type="entry name" value="P-loop containing nucleotide triphosphate hydrolases"/>
    <property type="match status" value="1"/>
</dbReference>
<sequence length="128" mass="14258">RNIVFFGQLGAGKSSAISLIAGSGVADTANGAQACTRVSACFKTTTRNETFNLWDTRGLREEGFFRSLFKGSSEGELRKFLRERHQKREIDLLVYCVRGSMKNEVLVKNYKTFCLTTRMLAAPVVIVV</sequence>
<protein>
    <recommendedName>
        <fullName evidence="1">G domain-containing protein</fullName>
    </recommendedName>
</protein>
<evidence type="ECO:0000259" key="1">
    <source>
        <dbReference type="Pfam" id="PF01926"/>
    </source>
</evidence>
<feature type="non-terminal residue" evidence="2">
    <location>
        <position position="128"/>
    </location>
</feature>
<dbReference type="OrthoDB" id="8954335at2759"/>
<evidence type="ECO:0000313" key="3">
    <source>
        <dbReference type="Proteomes" id="UP000053647"/>
    </source>
</evidence>
<accession>A0A0C9SQI5</accession>
<dbReference type="Proteomes" id="UP000053647">
    <property type="component" value="Unassembled WGS sequence"/>
</dbReference>
<dbReference type="InterPro" id="IPR006073">
    <property type="entry name" value="GTP-bd"/>
</dbReference>
<reference evidence="3" key="2">
    <citation type="submission" date="2015-01" db="EMBL/GenBank/DDBJ databases">
        <title>Evolutionary Origins and Diversification of the Mycorrhizal Mutualists.</title>
        <authorList>
            <consortium name="DOE Joint Genome Institute"/>
            <consortium name="Mycorrhizal Genomics Consortium"/>
            <person name="Kohler A."/>
            <person name="Kuo A."/>
            <person name="Nagy L.G."/>
            <person name="Floudas D."/>
            <person name="Copeland A."/>
            <person name="Barry K.W."/>
            <person name="Cichocki N."/>
            <person name="Veneault-Fourrey C."/>
            <person name="LaButti K."/>
            <person name="Lindquist E.A."/>
            <person name="Lipzen A."/>
            <person name="Lundell T."/>
            <person name="Morin E."/>
            <person name="Murat C."/>
            <person name="Riley R."/>
            <person name="Ohm R."/>
            <person name="Sun H."/>
            <person name="Tunlid A."/>
            <person name="Henrissat B."/>
            <person name="Grigoriev I.V."/>
            <person name="Hibbett D.S."/>
            <person name="Martin F."/>
        </authorList>
    </citation>
    <scope>NUCLEOTIDE SEQUENCE [LARGE SCALE GENOMIC DNA]</scope>
    <source>
        <strain evidence="3">ATCC 200175</strain>
    </source>
</reference>
<reference evidence="2 3" key="1">
    <citation type="submission" date="2014-06" db="EMBL/GenBank/DDBJ databases">
        <authorList>
            <consortium name="DOE Joint Genome Institute"/>
            <person name="Kuo A."/>
            <person name="Kohler A."/>
            <person name="Nagy L.G."/>
            <person name="Floudas D."/>
            <person name="Copeland A."/>
            <person name="Barry K.W."/>
            <person name="Cichocki N."/>
            <person name="Veneault-Fourrey C."/>
            <person name="LaButti K."/>
            <person name="Lindquist E.A."/>
            <person name="Lipzen A."/>
            <person name="Lundell T."/>
            <person name="Morin E."/>
            <person name="Murat C."/>
            <person name="Sun H."/>
            <person name="Tunlid A."/>
            <person name="Henrissat B."/>
            <person name="Grigoriev I.V."/>
            <person name="Hibbett D.S."/>
            <person name="Martin F."/>
            <person name="Nordberg H.P."/>
            <person name="Cantor M.N."/>
            <person name="Hua S.X."/>
        </authorList>
    </citation>
    <scope>NUCLEOTIDE SEQUENCE [LARGE SCALE GENOMIC DNA]</scope>
    <source>
        <strain evidence="2 3">ATCC 200175</strain>
    </source>
</reference>
<dbReference type="Pfam" id="PF01926">
    <property type="entry name" value="MMR_HSR1"/>
    <property type="match status" value="1"/>
</dbReference>
<proteinExistence type="predicted"/>
<dbReference type="AlphaFoldDB" id="A0A0C9SQI5"/>
<dbReference type="SUPFAM" id="SSF52540">
    <property type="entry name" value="P-loop containing nucleoside triphosphate hydrolases"/>
    <property type="match status" value="1"/>
</dbReference>
<dbReference type="InterPro" id="IPR027417">
    <property type="entry name" value="P-loop_NTPase"/>
</dbReference>
<organism evidence="2 3">
    <name type="scientific">Paxillus involutus ATCC 200175</name>
    <dbReference type="NCBI Taxonomy" id="664439"/>
    <lineage>
        <taxon>Eukaryota</taxon>
        <taxon>Fungi</taxon>
        <taxon>Dikarya</taxon>
        <taxon>Basidiomycota</taxon>
        <taxon>Agaricomycotina</taxon>
        <taxon>Agaricomycetes</taxon>
        <taxon>Agaricomycetidae</taxon>
        <taxon>Boletales</taxon>
        <taxon>Paxilineae</taxon>
        <taxon>Paxillaceae</taxon>
        <taxon>Paxillus</taxon>
    </lineage>
</organism>
<feature type="domain" description="G" evidence="1">
    <location>
        <begin position="3"/>
        <end position="103"/>
    </location>
</feature>
<dbReference type="GO" id="GO:0005525">
    <property type="term" value="F:GTP binding"/>
    <property type="evidence" value="ECO:0007669"/>
    <property type="project" value="InterPro"/>
</dbReference>
<keyword evidence="3" id="KW-1185">Reference proteome</keyword>
<dbReference type="EMBL" id="KN819445">
    <property type="protein sequence ID" value="KIJ09639.1"/>
    <property type="molecule type" value="Genomic_DNA"/>
</dbReference>
<name>A0A0C9SQI5_PAXIN</name>
<gene>
    <name evidence="2" type="ORF">PAXINDRAFT_39456</name>
</gene>
<dbReference type="HOGENOM" id="CLU_050405_2_0_1"/>
<evidence type="ECO:0000313" key="2">
    <source>
        <dbReference type="EMBL" id="KIJ09639.1"/>
    </source>
</evidence>